<dbReference type="OrthoDB" id="176279at2"/>
<sequence>MSNSSVLRSGVHLSLTAILAVGLMGAAWLLPTNASSAADPPGEVLTKKQAQYQAMELGVPAEVTSLRTDRRGAVANPDGSFTVTDSATPATSTIDTRFSTGGDQPPTANSDTPAEQEPVEMGMFPNKACSAVIGADSYTYKPPTIFAVLNDFDDEQDGTFKQLRAEFRLIWDDQEWTAPLSGAKASGSKFELDLSIAAGLPELPHHTPIGWIVRAHDGDTAGPWSWDGDASKCRFVIDPTTPGPPTVTSTDFPEGDAITEGVGEIGSFEITAPRATTRSFTYDFNDDDAGPRTVELEQLGGSLTVDFMPTTPGSQLLTVRALDANGLSATTTYSFRVSAAAAAGQWTLADPAGSPQAVDVNGTNPAVVGSGVDFGVDGPRTDTAAHFDGTPDAFASTAEHGVVPTGESFAAAAWVKIDDLSRDATAVSVDGTGESGFRLGYQSTSATTGTFMFEIPDADAASSTTWRLTAGHLSETNKNTWVHLVGSYNAFDNTMHLYLNGALKATTLRDSLWNGTGTVQIGRSLQNASYQNNWTGTLADIIVYDRYLAPAEAEQLGTVAAQRTGYWQLNTATDGLSPEYLAGPSLQLSDGATIYQQTDPFFDPLPMMGSGHLELDGTGGCAIATAPTVDTQGSFTVSARVRLDSYAPDTDMVALSIPGVNGSMMTVGYSAASESWQASFAHADTSGAATTVVTSRIPPTAEASGQAIAVVYDALTGDITLYVDGEASPPLEDPYLDAWASTGVIHIGQAVVDGTPGDFFSGAIDDVRTYSGAVDDGTIQRLAAGLESPQT</sequence>
<dbReference type="Proteomes" id="UP000317043">
    <property type="component" value="Unassembled WGS sequence"/>
</dbReference>
<reference evidence="5 6" key="1">
    <citation type="submission" date="2019-06" db="EMBL/GenBank/DDBJ databases">
        <title>Sequencing the genomes of 1000 actinobacteria strains.</title>
        <authorList>
            <person name="Klenk H.-P."/>
        </authorList>
    </citation>
    <scope>NUCLEOTIDE SEQUENCE [LARGE SCALE GENOMIC DNA]</scope>
    <source>
        <strain evidence="5 6">DSM 45928</strain>
    </source>
</reference>
<evidence type="ECO:0000259" key="4">
    <source>
        <dbReference type="SMART" id="SM00560"/>
    </source>
</evidence>
<feature type="domain" description="LamG-like jellyroll fold" evidence="4">
    <location>
        <begin position="407"/>
        <end position="551"/>
    </location>
</feature>
<evidence type="ECO:0000256" key="3">
    <source>
        <dbReference type="SAM" id="MobiDB-lite"/>
    </source>
</evidence>
<dbReference type="AlphaFoldDB" id="A0A543B258"/>
<feature type="domain" description="LamG-like jellyroll fold" evidence="4">
    <location>
        <begin position="633"/>
        <end position="777"/>
    </location>
</feature>
<keyword evidence="5" id="KW-0430">Lectin</keyword>
<dbReference type="PANTHER" id="PTHR46943:SF1">
    <property type="entry name" value="PENTRAXIN-RELATED PROTEIN PTX3"/>
    <property type="match status" value="1"/>
</dbReference>
<dbReference type="Pfam" id="PF13385">
    <property type="entry name" value="Laminin_G_3"/>
    <property type="match status" value="2"/>
</dbReference>
<dbReference type="EMBL" id="VFOW01000001">
    <property type="protein sequence ID" value="TQL78810.1"/>
    <property type="molecule type" value="Genomic_DNA"/>
</dbReference>
<feature type="region of interest" description="Disordered" evidence="3">
    <location>
        <begin position="72"/>
        <end position="116"/>
    </location>
</feature>
<dbReference type="InParanoid" id="A0A543B258"/>
<evidence type="ECO:0000313" key="5">
    <source>
        <dbReference type="EMBL" id="TQL78810.1"/>
    </source>
</evidence>
<organism evidence="5 6">
    <name type="scientific">Stackebrandtia endophytica</name>
    <dbReference type="NCBI Taxonomy" id="1496996"/>
    <lineage>
        <taxon>Bacteria</taxon>
        <taxon>Bacillati</taxon>
        <taxon>Actinomycetota</taxon>
        <taxon>Actinomycetes</taxon>
        <taxon>Glycomycetales</taxon>
        <taxon>Glycomycetaceae</taxon>
        <taxon>Stackebrandtia</taxon>
    </lineage>
</organism>
<name>A0A543B258_9ACTN</name>
<dbReference type="SUPFAM" id="SSF49899">
    <property type="entry name" value="Concanavalin A-like lectins/glucanases"/>
    <property type="match status" value="2"/>
</dbReference>
<dbReference type="InterPro" id="IPR042837">
    <property type="entry name" value="PTX3"/>
</dbReference>
<proteinExistence type="predicted"/>
<dbReference type="PANTHER" id="PTHR46943">
    <property type="entry name" value="PENTRAXIN-RELATED PROTEIN PTX3"/>
    <property type="match status" value="1"/>
</dbReference>
<evidence type="ECO:0000256" key="2">
    <source>
        <dbReference type="ARBA" id="ARBA00023157"/>
    </source>
</evidence>
<dbReference type="RefSeq" id="WP_142043646.1">
    <property type="nucleotide sequence ID" value="NZ_JBHTGS010000002.1"/>
</dbReference>
<dbReference type="GO" id="GO:0006955">
    <property type="term" value="P:immune response"/>
    <property type="evidence" value="ECO:0007669"/>
    <property type="project" value="InterPro"/>
</dbReference>
<protein>
    <submittedName>
        <fullName evidence="5">Concanavalin A-like lectin/glucanase superfamily protein</fullName>
    </submittedName>
</protein>
<dbReference type="InterPro" id="IPR013320">
    <property type="entry name" value="ConA-like_dom_sf"/>
</dbReference>
<evidence type="ECO:0000256" key="1">
    <source>
        <dbReference type="ARBA" id="ARBA00022729"/>
    </source>
</evidence>
<accession>A0A543B258</accession>
<gene>
    <name evidence="5" type="ORF">FB566_4405</name>
</gene>
<evidence type="ECO:0000313" key="6">
    <source>
        <dbReference type="Proteomes" id="UP000317043"/>
    </source>
</evidence>
<dbReference type="SMART" id="SM00560">
    <property type="entry name" value="LamGL"/>
    <property type="match status" value="2"/>
</dbReference>
<comment type="caution">
    <text evidence="5">The sequence shown here is derived from an EMBL/GenBank/DDBJ whole genome shotgun (WGS) entry which is preliminary data.</text>
</comment>
<dbReference type="GO" id="GO:0030246">
    <property type="term" value="F:carbohydrate binding"/>
    <property type="evidence" value="ECO:0007669"/>
    <property type="project" value="UniProtKB-KW"/>
</dbReference>
<dbReference type="InterPro" id="IPR006558">
    <property type="entry name" value="LamG-like"/>
</dbReference>
<keyword evidence="2" id="KW-1015">Disulfide bond</keyword>
<keyword evidence="6" id="KW-1185">Reference proteome</keyword>
<feature type="compositionally biased region" description="Polar residues" evidence="3">
    <location>
        <begin position="79"/>
        <end position="113"/>
    </location>
</feature>
<keyword evidence="1" id="KW-0732">Signal</keyword>
<dbReference type="Gene3D" id="2.60.120.200">
    <property type="match status" value="2"/>
</dbReference>